<dbReference type="AlphaFoldDB" id="A0AA97F923"/>
<dbReference type="PROSITE" id="PS50405">
    <property type="entry name" value="GST_CTER"/>
    <property type="match status" value="1"/>
</dbReference>
<accession>A0AA97F923</accession>
<sequence length="285" mass="32088">MKLDTDAITTREVLGWKGLHLLNNAQSSCSQKIRILLAEKGLPYQSREVDLKKLEHTTPWFLGINPRGVVPVLVDNGDVHIESNDILAYLEERYPSEQSWLPTNAAEQAEAQALLDTEAALHPQLRAITMGFLAPKKMMAKTEPELQAYLANGPDNDHRKAQVAWWRAFAENGISDSEARDAATAFRAVFVDLEQHLADRQWLLGDHPMLVDIAWFINIHRLVLAGYPIADHPRLAAYYQRLLQRPAFAREIAKGPFALRVAAPVYRFMRRVRGTDLGSVYAAST</sequence>
<evidence type="ECO:0000313" key="3">
    <source>
        <dbReference type="EMBL" id="WOE75533.1"/>
    </source>
</evidence>
<evidence type="ECO:0000313" key="4">
    <source>
        <dbReference type="Proteomes" id="UP001302429"/>
    </source>
</evidence>
<feature type="domain" description="GST C-terminal" evidence="2">
    <location>
        <begin position="104"/>
        <end position="265"/>
    </location>
</feature>
<dbReference type="RefSeq" id="WP_317082533.1">
    <property type="nucleotide sequence ID" value="NZ_CP136594.1"/>
</dbReference>
<proteinExistence type="predicted"/>
<dbReference type="SFLD" id="SFLDS00019">
    <property type="entry name" value="Glutathione_Transferase_(cytos"/>
    <property type="match status" value="1"/>
</dbReference>
<dbReference type="InterPro" id="IPR036282">
    <property type="entry name" value="Glutathione-S-Trfase_C_sf"/>
</dbReference>
<dbReference type="Pfam" id="PF13409">
    <property type="entry name" value="GST_N_2"/>
    <property type="match status" value="1"/>
</dbReference>
<organism evidence="3 4">
    <name type="scientific">Alterisphingorhabdus coralli</name>
    <dbReference type="NCBI Taxonomy" id="3071408"/>
    <lineage>
        <taxon>Bacteria</taxon>
        <taxon>Pseudomonadati</taxon>
        <taxon>Pseudomonadota</taxon>
        <taxon>Alphaproteobacteria</taxon>
        <taxon>Sphingomonadales</taxon>
        <taxon>Sphingomonadaceae</taxon>
        <taxon>Alterisphingorhabdus (ex Yan et al. 2024)</taxon>
    </lineage>
</organism>
<dbReference type="InterPro" id="IPR010987">
    <property type="entry name" value="Glutathione-S-Trfase_C-like"/>
</dbReference>
<dbReference type="InterPro" id="IPR004045">
    <property type="entry name" value="Glutathione_S-Trfase_N"/>
</dbReference>
<dbReference type="KEGG" id="acoa:RB602_02125"/>
<dbReference type="SFLD" id="SFLDG00358">
    <property type="entry name" value="Main_(cytGST)"/>
    <property type="match status" value="1"/>
</dbReference>
<dbReference type="SUPFAM" id="SSF47616">
    <property type="entry name" value="GST C-terminal domain-like"/>
    <property type="match status" value="1"/>
</dbReference>
<name>A0AA97F923_9SPHN</name>
<gene>
    <name evidence="3" type="ORF">RB602_02125</name>
</gene>
<dbReference type="PANTHER" id="PTHR44051">
    <property type="entry name" value="GLUTATHIONE S-TRANSFERASE-RELATED"/>
    <property type="match status" value="1"/>
</dbReference>
<dbReference type="Gene3D" id="3.40.30.10">
    <property type="entry name" value="Glutaredoxin"/>
    <property type="match status" value="1"/>
</dbReference>
<feature type="domain" description="GST N-terminal" evidence="1">
    <location>
        <begin position="17"/>
        <end position="98"/>
    </location>
</feature>
<dbReference type="EMBL" id="CP136594">
    <property type="protein sequence ID" value="WOE75533.1"/>
    <property type="molecule type" value="Genomic_DNA"/>
</dbReference>
<dbReference type="CDD" id="cd00299">
    <property type="entry name" value="GST_C_family"/>
    <property type="match status" value="1"/>
</dbReference>
<dbReference type="PROSITE" id="PS50404">
    <property type="entry name" value="GST_NTER"/>
    <property type="match status" value="1"/>
</dbReference>
<keyword evidence="4" id="KW-1185">Reference proteome</keyword>
<dbReference type="InterPro" id="IPR036249">
    <property type="entry name" value="Thioredoxin-like_sf"/>
</dbReference>
<dbReference type="SUPFAM" id="SSF52833">
    <property type="entry name" value="Thioredoxin-like"/>
    <property type="match status" value="1"/>
</dbReference>
<dbReference type="Proteomes" id="UP001302429">
    <property type="component" value="Chromosome"/>
</dbReference>
<dbReference type="CDD" id="cd00570">
    <property type="entry name" value="GST_N_family"/>
    <property type="match status" value="1"/>
</dbReference>
<dbReference type="Pfam" id="PF13410">
    <property type="entry name" value="GST_C_2"/>
    <property type="match status" value="1"/>
</dbReference>
<evidence type="ECO:0000259" key="2">
    <source>
        <dbReference type="PROSITE" id="PS50405"/>
    </source>
</evidence>
<evidence type="ECO:0000259" key="1">
    <source>
        <dbReference type="PROSITE" id="PS50404"/>
    </source>
</evidence>
<protein>
    <submittedName>
        <fullName evidence="3">Glutathione S-transferase family protein</fullName>
    </submittedName>
</protein>
<dbReference type="PANTHER" id="PTHR44051:SF8">
    <property type="entry name" value="GLUTATHIONE S-TRANSFERASE GSTA"/>
    <property type="match status" value="1"/>
</dbReference>
<dbReference type="Gene3D" id="1.20.1050.10">
    <property type="match status" value="1"/>
</dbReference>
<reference evidence="3 4" key="1">
    <citation type="submission" date="2023-10" db="EMBL/GenBank/DDBJ databases">
        <title>Complete genome sequence of a Sphingomonadaceae bacterium.</title>
        <authorList>
            <person name="Yan C."/>
        </authorList>
    </citation>
    <scope>NUCLEOTIDE SEQUENCE [LARGE SCALE GENOMIC DNA]</scope>
    <source>
        <strain evidence="3 4">SCSIO 66989</strain>
    </source>
</reference>
<dbReference type="InterPro" id="IPR040079">
    <property type="entry name" value="Glutathione_S-Trfase"/>
</dbReference>